<dbReference type="Proteomes" id="UP000828390">
    <property type="component" value="Unassembled WGS sequence"/>
</dbReference>
<sequence length="53" mass="5927">MNCFIECVNELFVPLADDKPEGPTDVLVFLGLELDTTNMIVRIPHQKVLEIVG</sequence>
<comment type="caution">
    <text evidence="1">The sequence shown here is derived from an EMBL/GenBank/DDBJ whole genome shotgun (WGS) entry which is preliminary data.</text>
</comment>
<dbReference type="AlphaFoldDB" id="A0A9D4JTG6"/>
<accession>A0A9D4JTG6</accession>
<keyword evidence="2" id="KW-1185">Reference proteome</keyword>
<reference evidence="1" key="1">
    <citation type="journal article" date="2019" name="bioRxiv">
        <title>The Genome of the Zebra Mussel, Dreissena polymorpha: A Resource for Invasive Species Research.</title>
        <authorList>
            <person name="McCartney M.A."/>
            <person name="Auch B."/>
            <person name="Kono T."/>
            <person name="Mallez S."/>
            <person name="Zhang Y."/>
            <person name="Obille A."/>
            <person name="Becker A."/>
            <person name="Abrahante J.E."/>
            <person name="Garbe J."/>
            <person name="Badalamenti J.P."/>
            <person name="Herman A."/>
            <person name="Mangelson H."/>
            <person name="Liachko I."/>
            <person name="Sullivan S."/>
            <person name="Sone E.D."/>
            <person name="Koren S."/>
            <person name="Silverstein K.A.T."/>
            <person name="Beckman K.B."/>
            <person name="Gohl D.M."/>
        </authorList>
    </citation>
    <scope>NUCLEOTIDE SEQUENCE</scope>
    <source>
        <strain evidence="1">Duluth1</strain>
        <tissue evidence="1">Whole animal</tissue>
    </source>
</reference>
<gene>
    <name evidence="1" type="ORF">DPMN_125888</name>
</gene>
<organism evidence="1 2">
    <name type="scientific">Dreissena polymorpha</name>
    <name type="common">Zebra mussel</name>
    <name type="synonym">Mytilus polymorpha</name>
    <dbReference type="NCBI Taxonomy" id="45954"/>
    <lineage>
        <taxon>Eukaryota</taxon>
        <taxon>Metazoa</taxon>
        <taxon>Spiralia</taxon>
        <taxon>Lophotrochozoa</taxon>
        <taxon>Mollusca</taxon>
        <taxon>Bivalvia</taxon>
        <taxon>Autobranchia</taxon>
        <taxon>Heteroconchia</taxon>
        <taxon>Euheterodonta</taxon>
        <taxon>Imparidentia</taxon>
        <taxon>Neoheterodontei</taxon>
        <taxon>Myida</taxon>
        <taxon>Dreissenoidea</taxon>
        <taxon>Dreissenidae</taxon>
        <taxon>Dreissena</taxon>
    </lineage>
</organism>
<name>A0A9D4JTG6_DREPO</name>
<evidence type="ECO:0000313" key="2">
    <source>
        <dbReference type="Proteomes" id="UP000828390"/>
    </source>
</evidence>
<protein>
    <submittedName>
        <fullName evidence="1">Uncharacterized protein</fullName>
    </submittedName>
</protein>
<dbReference type="EMBL" id="JAIWYP010000005">
    <property type="protein sequence ID" value="KAH3824060.1"/>
    <property type="molecule type" value="Genomic_DNA"/>
</dbReference>
<reference evidence="1" key="2">
    <citation type="submission" date="2020-11" db="EMBL/GenBank/DDBJ databases">
        <authorList>
            <person name="McCartney M.A."/>
            <person name="Auch B."/>
            <person name="Kono T."/>
            <person name="Mallez S."/>
            <person name="Becker A."/>
            <person name="Gohl D.M."/>
            <person name="Silverstein K.A.T."/>
            <person name="Koren S."/>
            <person name="Bechman K.B."/>
            <person name="Herman A."/>
            <person name="Abrahante J.E."/>
            <person name="Garbe J."/>
        </authorList>
    </citation>
    <scope>NUCLEOTIDE SEQUENCE</scope>
    <source>
        <strain evidence="1">Duluth1</strain>
        <tissue evidence="1">Whole animal</tissue>
    </source>
</reference>
<evidence type="ECO:0000313" key="1">
    <source>
        <dbReference type="EMBL" id="KAH3824060.1"/>
    </source>
</evidence>
<proteinExistence type="predicted"/>